<evidence type="ECO:0000256" key="4">
    <source>
        <dbReference type="ARBA" id="ARBA00022741"/>
    </source>
</evidence>
<dbReference type="EMBL" id="NFZW01000004">
    <property type="protein sequence ID" value="RFA38223.1"/>
    <property type="molecule type" value="Genomic_DNA"/>
</dbReference>
<feature type="binding site" evidence="8">
    <location>
        <position position="100"/>
    </location>
    <ligand>
        <name>GTP</name>
        <dbReference type="ChEBI" id="CHEBI:37565"/>
    </ligand>
</feature>
<evidence type="ECO:0000256" key="2">
    <source>
        <dbReference type="ARBA" id="ARBA00022679"/>
    </source>
</evidence>
<dbReference type="InterPro" id="IPR025877">
    <property type="entry name" value="MobA-like_NTP_Trfase"/>
</dbReference>
<proteinExistence type="inferred from homology"/>
<evidence type="ECO:0000256" key="5">
    <source>
        <dbReference type="ARBA" id="ARBA00022842"/>
    </source>
</evidence>
<dbReference type="GO" id="GO:1902758">
    <property type="term" value="P:bis(molybdopterin guanine dinucleotide)molybdenum biosynthetic process"/>
    <property type="evidence" value="ECO:0007669"/>
    <property type="project" value="TreeGrafter"/>
</dbReference>
<dbReference type="GO" id="GO:0005737">
    <property type="term" value="C:cytoplasm"/>
    <property type="evidence" value="ECO:0007669"/>
    <property type="project" value="UniProtKB-SubCell"/>
</dbReference>
<accession>A0A3E0X205</accession>
<comment type="function">
    <text evidence="8">Transfers a GMP moiety from GTP to Mo-molybdopterin (Mo-MPT) cofactor (Moco or molybdenum cofactor) to form Mo-molybdopterin guanine dinucleotide (Mo-MGD) cofactor.</text>
</comment>
<organism evidence="10 11">
    <name type="scientific">Alkalilimnicola ehrlichii</name>
    <dbReference type="NCBI Taxonomy" id="351052"/>
    <lineage>
        <taxon>Bacteria</taxon>
        <taxon>Pseudomonadati</taxon>
        <taxon>Pseudomonadota</taxon>
        <taxon>Gammaproteobacteria</taxon>
        <taxon>Chromatiales</taxon>
        <taxon>Ectothiorhodospiraceae</taxon>
        <taxon>Alkalilimnicola</taxon>
    </lineage>
</organism>
<comment type="catalytic activity">
    <reaction evidence="8">
        <text>Mo-molybdopterin + GTP + H(+) = Mo-molybdopterin guanine dinucleotide + diphosphate</text>
        <dbReference type="Rhea" id="RHEA:34243"/>
        <dbReference type="ChEBI" id="CHEBI:15378"/>
        <dbReference type="ChEBI" id="CHEBI:33019"/>
        <dbReference type="ChEBI" id="CHEBI:37565"/>
        <dbReference type="ChEBI" id="CHEBI:71302"/>
        <dbReference type="ChEBI" id="CHEBI:71310"/>
        <dbReference type="EC" id="2.7.7.77"/>
    </reaction>
</comment>
<protein>
    <recommendedName>
        <fullName evidence="8">Molybdenum cofactor guanylyltransferase</fullName>
        <shortName evidence="8">MoCo guanylyltransferase</shortName>
        <ecNumber evidence="8">2.7.7.77</ecNumber>
    </recommendedName>
    <alternativeName>
        <fullName evidence="8">GTP:molybdopterin guanylyltransferase</fullName>
    </alternativeName>
    <alternativeName>
        <fullName evidence="8">Mo-MPT guanylyltransferase</fullName>
    </alternativeName>
    <alternativeName>
        <fullName evidence="8">Molybdopterin guanylyltransferase</fullName>
    </alternativeName>
    <alternativeName>
        <fullName evidence="8">Molybdopterin-guanine dinucleotide synthase</fullName>
        <shortName evidence="8">MGD synthase</shortName>
    </alternativeName>
</protein>
<feature type="binding site" evidence="8">
    <location>
        <position position="70"/>
    </location>
    <ligand>
        <name>GTP</name>
        <dbReference type="ChEBI" id="CHEBI:37565"/>
    </ligand>
</feature>
<keyword evidence="5 8" id="KW-0460">Magnesium</keyword>
<evidence type="ECO:0000256" key="3">
    <source>
        <dbReference type="ARBA" id="ARBA00022723"/>
    </source>
</evidence>
<comment type="similarity">
    <text evidence="8">Belongs to the MobA family.</text>
</comment>
<keyword evidence="2 8" id="KW-0808">Transferase</keyword>
<keyword evidence="1 8" id="KW-0963">Cytoplasm</keyword>
<comment type="caution">
    <text evidence="10">The sequence shown here is derived from an EMBL/GenBank/DDBJ whole genome shotgun (WGS) entry which is preliminary data.</text>
</comment>
<dbReference type="GO" id="GO:0005525">
    <property type="term" value="F:GTP binding"/>
    <property type="evidence" value="ECO:0007669"/>
    <property type="project" value="UniProtKB-UniRule"/>
</dbReference>
<comment type="cofactor">
    <cofactor evidence="8">
        <name>Mg(2+)</name>
        <dbReference type="ChEBI" id="CHEBI:18420"/>
    </cofactor>
</comment>
<dbReference type="CDD" id="cd02503">
    <property type="entry name" value="MobA"/>
    <property type="match status" value="1"/>
</dbReference>
<evidence type="ECO:0000313" key="11">
    <source>
        <dbReference type="Proteomes" id="UP000256763"/>
    </source>
</evidence>
<feature type="binding site" evidence="8">
    <location>
        <position position="52"/>
    </location>
    <ligand>
        <name>GTP</name>
        <dbReference type="ChEBI" id="CHEBI:37565"/>
    </ligand>
</feature>
<feature type="binding site" evidence="8">
    <location>
        <begin position="11"/>
        <end position="13"/>
    </location>
    <ligand>
        <name>GTP</name>
        <dbReference type="ChEBI" id="CHEBI:37565"/>
    </ligand>
</feature>
<evidence type="ECO:0000256" key="6">
    <source>
        <dbReference type="ARBA" id="ARBA00023134"/>
    </source>
</evidence>
<dbReference type="GO" id="GO:0061603">
    <property type="term" value="F:molybdenum cofactor guanylyltransferase activity"/>
    <property type="evidence" value="ECO:0007669"/>
    <property type="project" value="UniProtKB-EC"/>
</dbReference>
<dbReference type="SUPFAM" id="SSF53448">
    <property type="entry name" value="Nucleotide-diphospho-sugar transferases"/>
    <property type="match status" value="1"/>
</dbReference>
<evidence type="ECO:0000259" key="9">
    <source>
        <dbReference type="Pfam" id="PF12804"/>
    </source>
</evidence>
<sequence length="199" mass="21241">MANASVTGLILAGGRATRMQGRDKGLVKLAGKPMIEHVIARLRPQTSALLINANRSQAAYAAYGFPVIADDLTGYEGPLAGIAAGLNVAETEWIATVPCDAPLLPKDLVDRLLSALRTRRAEVAVAKADGRWQPVFALIARRLLPSLDAYLAAGGRQVKRWYAECGAVEVDFEDSALGFANINSVDELTTLESVLRVAE</sequence>
<reference evidence="11" key="1">
    <citation type="submission" date="2017-05" db="EMBL/GenBank/DDBJ databases">
        <authorList>
            <person name="Sharma S."/>
            <person name="Sidhu C."/>
            <person name="Pinnaka A.K."/>
        </authorList>
    </citation>
    <scope>NUCLEOTIDE SEQUENCE [LARGE SCALE GENOMIC DNA]</scope>
    <source>
        <strain evidence="11">AK93</strain>
    </source>
</reference>
<dbReference type="PANTHER" id="PTHR19136">
    <property type="entry name" value="MOLYBDENUM COFACTOR GUANYLYLTRANSFERASE"/>
    <property type="match status" value="1"/>
</dbReference>
<dbReference type="GO" id="GO:0046872">
    <property type="term" value="F:metal ion binding"/>
    <property type="evidence" value="ECO:0007669"/>
    <property type="project" value="UniProtKB-KW"/>
</dbReference>
<dbReference type="PANTHER" id="PTHR19136:SF81">
    <property type="entry name" value="MOLYBDENUM COFACTOR GUANYLYLTRANSFERASE"/>
    <property type="match status" value="1"/>
</dbReference>
<keyword evidence="4 8" id="KW-0547">Nucleotide-binding</keyword>
<dbReference type="InterPro" id="IPR013482">
    <property type="entry name" value="Molybde_CF_guanTrfase"/>
</dbReference>
<comment type="domain">
    <text evidence="8">The N-terminal domain determines nucleotide recognition and specific binding, while the C-terminal domain determines the specific binding to the target protein.</text>
</comment>
<name>A0A3E0X205_9GAMM</name>
<dbReference type="AlphaFoldDB" id="A0A3E0X205"/>
<keyword evidence="7 8" id="KW-0501">Molybdenum cofactor biosynthesis</keyword>
<dbReference type="Gene3D" id="3.90.550.10">
    <property type="entry name" value="Spore Coat Polysaccharide Biosynthesis Protein SpsA, Chain A"/>
    <property type="match status" value="1"/>
</dbReference>
<dbReference type="OrthoDB" id="9788394at2"/>
<evidence type="ECO:0000256" key="1">
    <source>
        <dbReference type="ARBA" id="ARBA00022490"/>
    </source>
</evidence>
<comment type="subunit">
    <text evidence="8">Monomer.</text>
</comment>
<evidence type="ECO:0000256" key="8">
    <source>
        <dbReference type="HAMAP-Rule" id="MF_00316"/>
    </source>
</evidence>
<feature type="binding site" evidence="8">
    <location>
        <position position="24"/>
    </location>
    <ligand>
        <name>GTP</name>
        <dbReference type="ChEBI" id="CHEBI:37565"/>
    </ligand>
</feature>
<feature type="domain" description="MobA-like NTP transferase" evidence="9">
    <location>
        <begin position="8"/>
        <end position="160"/>
    </location>
</feature>
<keyword evidence="11" id="KW-1185">Reference proteome</keyword>
<evidence type="ECO:0000256" key="7">
    <source>
        <dbReference type="ARBA" id="ARBA00023150"/>
    </source>
</evidence>
<dbReference type="InterPro" id="IPR029044">
    <property type="entry name" value="Nucleotide-diphossugar_trans"/>
</dbReference>
<keyword evidence="6 8" id="KW-0342">GTP-binding</keyword>
<keyword evidence="3 8" id="KW-0479">Metal-binding</keyword>
<dbReference type="NCBIfam" id="TIGR02665">
    <property type="entry name" value="molyb_mobA"/>
    <property type="match status" value="1"/>
</dbReference>
<dbReference type="Proteomes" id="UP000256763">
    <property type="component" value="Unassembled WGS sequence"/>
</dbReference>
<evidence type="ECO:0000313" key="10">
    <source>
        <dbReference type="EMBL" id="RFA38223.1"/>
    </source>
</evidence>
<feature type="binding site" evidence="8">
    <location>
        <position position="100"/>
    </location>
    <ligand>
        <name>Mg(2+)</name>
        <dbReference type="ChEBI" id="CHEBI:18420"/>
    </ligand>
</feature>
<dbReference type="HAMAP" id="MF_00316">
    <property type="entry name" value="MobA"/>
    <property type="match status" value="1"/>
</dbReference>
<gene>
    <name evidence="8" type="primary">mobA</name>
    <name evidence="10" type="ORF">CAL65_05120</name>
</gene>
<dbReference type="RefSeq" id="WP_116301076.1">
    <property type="nucleotide sequence ID" value="NZ_NFZV01000003.1"/>
</dbReference>
<comment type="subcellular location">
    <subcellularLocation>
        <location evidence="8">Cytoplasm</location>
    </subcellularLocation>
</comment>
<dbReference type="EC" id="2.7.7.77" evidence="8"/>
<dbReference type="Pfam" id="PF12804">
    <property type="entry name" value="NTP_transf_3"/>
    <property type="match status" value="1"/>
</dbReference>